<dbReference type="PANTHER" id="PTHR19308">
    <property type="entry name" value="PHOSPHATIDYLCHOLINE TRANSFER PROTEIN"/>
    <property type="match status" value="1"/>
</dbReference>
<dbReference type="PANTHER" id="PTHR19308:SF14">
    <property type="entry name" value="START DOMAIN-CONTAINING PROTEIN"/>
    <property type="match status" value="1"/>
</dbReference>
<dbReference type="InterPro" id="IPR018629">
    <property type="entry name" value="XK-rel"/>
</dbReference>
<dbReference type="Pfam" id="PF09815">
    <property type="entry name" value="XK-related"/>
    <property type="match status" value="1"/>
</dbReference>
<keyword evidence="3 7" id="KW-0812">Transmembrane</keyword>
<evidence type="ECO:0008006" key="10">
    <source>
        <dbReference type="Google" id="ProtNLM"/>
    </source>
</evidence>
<accession>A0ABQ6MZ18</accession>
<keyword evidence="9" id="KW-1185">Reference proteome</keyword>
<keyword evidence="5 7" id="KW-0472">Membrane</keyword>
<evidence type="ECO:0000256" key="1">
    <source>
        <dbReference type="ARBA" id="ARBA00004141"/>
    </source>
</evidence>
<keyword evidence="4 7" id="KW-1133">Transmembrane helix</keyword>
<proteinExistence type="inferred from homology"/>
<organism evidence="8 9">
    <name type="scientific">Tetraparma gracilis</name>
    <dbReference type="NCBI Taxonomy" id="2962635"/>
    <lineage>
        <taxon>Eukaryota</taxon>
        <taxon>Sar</taxon>
        <taxon>Stramenopiles</taxon>
        <taxon>Ochrophyta</taxon>
        <taxon>Bolidophyceae</taxon>
        <taxon>Parmales</taxon>
        <taxon>Triparmaceae</taxon>
        <taxon>Tetraparma</taxon>
    </lineage>
</organism>
<comment type="similarity">
    <text evidence="2">Belongs to the XK family.</text>
</comment>
<reference evidence="8 9" key="1">
    <citation type="journal article" date="2023" name="Commun. Biol.">
        <title>Genome analysis of Parmales, the sister group of diatoms, reveals the evolutionary specialization of diatoms from phago-mixotrophs to photoautotrophs.</title>
        <authorList>
            <person name="Ban H."/>
            <person name="Sato S."/>
            <person name="Yoshikawa S."/>
            <person name="Yamada K."/>
            <person name="Nakamura Y."/>
            <person name="Ichinomiya M."/>
            <person name="Sato N."/>
            <person name="Blanc-Mathieu R."/>
            <person name="Endo H."/>
            <person name="Kuwata A."/>
            <person name="Ogata H."/>
        </authorList>
    </citation>
    <scope>NUCLEOTIDE SEQUENCE [LARGE SCALE GENOMIC DNA]</scope>
</reference>
<dbReference type="InterPro" id="IPR023393">
    <property type="entry name" value="START-like_dom_sf"/>
</dbReference>
<comment type="caution">
    <text evidence="8">The sequence shown here is derived from an EMBL/GenBank/DDBJ whole genome shotgun (WGS) entry which is preliminary data.</text>
</comment>
<feature type="transmembrane region" description="Helical" evidence="7">
    <location>
        <begin position="951"/>
        <end position="976"/>
    </location>
</feature>
<evidence type="ECO:0000256" key="5">
    <source>
        <dbReference type="ARBA" id="ARBA00023136"/>
    </source>
</evidence>
<dbReference type="Gene3D" id="3.30.530.20">
    <property type="match status" value="3"/>
</dbReference>
<evidence type="ECO:0000256" key="4">
    <source>
        <dbReference type="ARBA" id="ARBA00022989"/>
    </source>
</evidence>
<evidence type="ECO:0000256" key="7">
    <source>
        <dbReference type="SAM" id="Phobius"/>
    </source>
</evidence>
<dbReference type="InterPro" id="IPR051213">
    <property type="entry name" value="START_lipid_transfer"/>
</dbReference>
<feature type="transmembrane region" description="Helical" evidence="7">
    <location>
        <begin position="799"/>
        <end position="820"/>
    </location>
</feature>
<protein>
    <recommendedName>
        <fullName evidence="10">START domain-containing protein</fullName>
    </recommendedName>
</protein>
<feature type="non-terminal residue" evidence="8">
    <location>
        <position position="998"/>
    </location>
</feature>
<name>A0ABQ6MZ18_9STRA</name>
<gene>
    <name evidence="8" type="ORF">TeGR_g6190</name>
</gene>
<dbReference type="EMBL" id="BRYB01000709">
    <property type="protein sequence ID" value="GMI35864.1"/>
    <property type="molecule type" value="Genomic_DNA"/>
</dbReference>
<feature type="region of interest" description="Disordered" evidence="6">
    <location>
        <begin position="247"/>
        <end position="267"/>
    </location>
</feature>
<evidence type="ECO:0000256" key="6">
    <source>
        <dbReference type="SAM" id="MobiDB-lite"/>
    </source>
</evidence>
<evidence type="ECO:0000256" key="3">
    <source>
        <dbReference type="ARBA" id="ARBA00022692"/>
    </source>
</evidence>
<dbReference type="Proteomes" id="UP001165060">
    <property type="component" value="Unassembled WGS sequence"/>
</dbReference>
<evidence type="ECO:0000313" key="8">
    <source>
        <dbReference type="EMBL" id="GMI35864.1"/>
    </source>
</evidence>
<dbReference type="SUPFAM" id="SSF55961">
    <property type="entry name" value="Bet v1-like"/>
    <property type="match status" value="3"/>
</dbReference>
<evidence type="ECO:0000313" key="9">
    <source>
        <dbReference type="Proteomes" id="UP001165060"/>
    </source>
</evidence>
<evidence type="ECO:0000256" key="2">
    <source>
        <dbReference type="ARBA" id="ARBA00008789"/>
    </source>
</evidence>
<sequence length="998" mass="110819">MGGALTVAAKTTSQRLRNSKVPTVAALVLQRLQEDNQDDSSWSRLAGTVREPVSYFKKVDEDSNTWGKGEGVVDASAPDVLAWLWHSCTHERNLDHERKDGNLLKMELDVSGTRSKFMVASSKMPGAISNRVFANWWTWAKEQNGDLVAAFTPHEDFGPGAEREIIDAALEAAKRSVLAKGRGFYRIKTLAPNVCRVTMVAQGSLGGSFTKQAMAWAVKSTLSMVKSLQDKYMRNGAKVDAEMRAAFPAPPPRGNLTSEQPKAKESSVAVGKAKATIDCSAAEALASTFASCGREKMKQSRDMNDRARFVFMEHTKHDFEWASVKKMPFPLTKREFLGRYMCFKDSSGDLILAFDALPGSLKVNYGANIKVVRAKTTGVFRFKPINDDTQCEVTLVQHGDAGGFVPERVVVAKIPEALVGVTDMRELFERDDAIDDTMRSELVALINAHSVDLTGRSQRLVKRVTQKFSSLTEAAFEKLESPDHFVHMFSALEEGSSTAIGRATTVVDAPIAEVAAWELAKMSRENQKEHAASGGLERDLVKINNHQNIFHVVYDLSIPKFLPRQGVTMQVWMWAADKKELTVVYDDVKHDEFPERKEYLRMSATIMVKYKQEAEVGGVPQTKVTYTLQVDVGGVIPKWVQNRQGVGKLMFLSKLRKRFDRSLELDVTQMEELVEMIRRHRRDGVEYSKEEEKIMAEGRTWFKAFDGLKSKDVAMRSPQTKGKVAYKRGDSRRWGWSTATVRASPNEVLAFVWGGILLKNAAWGLWFRVISGSGLSMLDLATDINVIRVYFGEEGQEGYGWNMLGMVLASMGLQVLVVLVQNGKMGWGKLLREVLIVVSGLKPGVDAMRVVSNAEMDKHHAMDAKQELAFTKGIEMFCESIPGCVLQVFALIQGGSGGKMRTKVLSIVVSALTTGMASASISYDFDSDPGNRLLLPKFYGYLPDDGNERTVMYVCMVLNSALLLVFRSIGAALLMLADTKIFVAYMAGDHLLYLLQKL</sequence>
<feature type="transmembrane region" description="Helical" evidence="7">
    <location>
        <begin position="904"/>
        <end position="923"/>
    </location>
</feature>
<comment type="subcellular location">
    <subcellularLocation>
        <location evidence="1">Membrane</location>
        <topology evidence="1">Multi-pass membrane protein</topology>
    </subcellularLocation>
</comment>